<dbReference type="PANTHER" id="PTHR21447">
    <property type="entry name" value="RING-TYPE DOMAIN-CONTAINING PROTEIN-RELATED"/>
    <property type="match status" value="1"/>
</dbReference>
<dbReference type="HOGENOM" id="CLU_007994_1_1_1"/>
<dbReference type="GO" id="GO:0008270">
    <property type="term" value="F:zinc ion binding"/>
    <property type="evidence" value="ECO:0007669"/>
    <property type="project" value="UniProtKB-KW"/>
</dbReference>
<dbReference type="SUPFAM" id="SSF57850">
    <property type="entry name" value="RING/U-box"/>
    <property type="match status" value="1"/>
</dbReference>
<protein>
    <recommendedName>
        <fullName evidence="6">RING-type domain-containing protein</fullName>
    </recommendedName>
</protein>
<dbReference type="OMA" id="QPRINSM"/>
<dbReference type="GO" id="GO:0045121">
    <property type="term" value="C:membrane raft"/>
    <property type="evidence" value="ECO:0007669"/>
    <property type="project" value="TreeGrafter"/>
</dbReference>
<keyword evidence="1 3" id="KW-0479">Metal-binding</keyword>
<feature type="compositionally biased region" description="Low complexity" evidence="5">
    <location>
        <begin position="313"/>
        <end position="324"/>
    </location>
</feature>
<dbReference type="Gene3D" id="3.30.40.10">
    <property type="entry name" value="Zinc/RING finger domain, C3HC4 (zinc finger)"/>
    <property type="match status" value="1"/>
</dbReference>
<dbReference type="PANTHER" id="PTHR21447:SF11">
    <property type="entry name" value="RING-TYPE DOMAIN-CONTAINING PROTEIN"/>
    <property type="match status" value="1"/>
</dbReference>
<dbReference type="STRING" id="135651.G0P0N3"/>
<evidence type="ECO:0000256" key="4">
    <source>
        <dbReference type="SAM" id="Coils"/>
    </source>
</evidence>
<feature type="compositionally biased region" description="Acidic residues" evidence="5">
    <location>
        <begin position="325"/>
        <end position="339"/>
    </location>
</feature>
<dbReference type="GO" id="GO:0045087">
    <property type="term" value="P:innate immune response"/>
    <property type="evidence" value="ECO:0007669"/>
    <property type="project" value="TreeGrafter"/>
</dbReference>
<dbReference type="eggNOG" id="KOG0800">
    <property type="taxonomic scope" value="Eukaryota"/>
</dbReference>
<keyword evidence="2" id="KW-0862">Zinc</keyword>
<dbReference type="InParanoid" id="G0P0N3"/>
<dbReference type="EMBL" id="GL380002">
    <property type="protein sequence ID" value="EGT41796.1"/>
    <property type="molecule type" value="Genomic_DNA"/>
</dbReference>
<dbReference type="Proteomes" id="UP000008068">
    <property type="component" value="Unassembled WGS sequence"/>
</dbReference>
<feature type="compositionally biased region" description="Basic residues" evidence="5">
    <location>
        <begin position="358"/>
        <end position="367"/>
    </location>
</feature>
<sequence length="746" mass="85295">MSDLQTIYHQFGEEIYESDTCLYKSLKNEDYLYKKTLLAVMCQLAMARICKLKSSFAENILIFYLKNLKSRLQNHSEMIELPAELIVKTAASLELANLEFYKPDANNEVQLFNSFKTILKRCGPEFMDSELAEITTPAFEAVPIKGNVKKYQEIVAVMDLVFIHLRAFYLYFFLPSDLNDPKTPVIRLFSNKNTHLVLANEVLENLNEQGIDVSGLEEEVKTLGPFVTWNFRELAGKVNMKNIKFVKIPLDLSDAECSIPTSNGEYINASAIFGASEQPTPVETETKEIPATKNQETETSHHGDATTVEDSCVEPTSSTFSSEELSSEEVPDSTTEEPTSESSCNDTISSTEPSIFKNKQKKEKKSRQPNAPKEVQPESNSCPKCVRSGEYSRATNEKLRISKVENKHLKKELAKAEMENMEQKKIIEMLKQKLQEKEKELQKKNTVIEVLDAEKEVIQLENQENKEKIKKLEEKLRTVKPATSTMSTETMELPAPVINLSENAKNALFTLLNVRNTLKTENPMQKIQEVASQLSEKSHDKQIQITAKCEEKLFKRKTNFYINSVNSHVKWVLAQSDLPSNWDPCLPEFPVYSTKFQAACKTILKADPPKICKTLLKALLEELEDKECVICSDDMESFEGTSKCERCKRRYHDGCIKNWFKVKRTCPILTLPVGQMVVEIKFRNPKNHRVMVNGNSLKKVRKNTRFGNFSFFDNFGSNFHFWDSTKRQAELKKDDVIIQPYQLKNG</sequence>
<dbReference type="InterPro" id="IPR013083">
    <property type="entry name" value="Znf_RING/FYVE/PHD"/>
</dbReference>
<keyword evidence="1 3" id="KW-0863">Zinc-finger</keyword>
<dbReference type="Pfam" id="PF13639">
    <property type="entry name" value="zf-RING_2"/>
    <property type="match status" value="1"/>
</dbReference>
<feature type="compositionally biased region" description="Basic and acidic residues" evidence="5">
    <location>
        <begin position="284"/>
        <end position="304"/>
    </location>
</feature>
<keyword evidence="4" id="KW-0175">Coiled coil</keyword>
<dbReference type="Pfam" id="PF25100">
    <property type="entry name" value="DUF7809"/>
    <property type="match status" value="1"/>
</dbReference>
<evidence type="ECO:0000256" key="5">
    <source>
        <dbReference type="SAM" id="MobiDB-lite"/>
    </source>
</evidence>
<evidence type="ECO:0000313" key="8">
    <source>
        <dbReference type="Proteomes" id="UP000008068"/>
    </source>
</evidence>
<dbReference type="PROSITE" id="PS50089">
    <property type="entry name" value="ZF_RING_2"/>
    <property type="match status" value="1"/>
</dbReference>
<evidence type="ECO:0000256" key="1">
    <source>
        <dbReference type="ARBA" id="ARBA00022771"/>
    </source>
</evidence>
<organism evidence="8">
    <name type="scientific">Caenorhabditis brenneri</name>
    <name type="common">Nematode worm</name>
    <dbReference type="NCBI Taxonomy" id="135651"/>
    <lineage>
        <taxon>Eukaryota</taxon>
        <taxon>Metazoa</taxon>
        <taxon>Ecdysozoa</taxon>
        <taxon>Nematoda</taxon>
        <taxon>Chromadorea</taxon>
        <taxon>Rhabditida</taxon>
        <taxon>Rhabditina</taxon>
        <taxon>Rhabditomorpha</taxon>
        <taxon>Rhabditoidea</taxon>
        <taxon>Rhabditidae</taxon>
        <taxon>Peloderinae</taxon>
        <taxon>Caenorhabditis</taxon>
    </lineage>
</organism>
<accession>G0P0N3</accession>
<evidence type="ECO:0000313" key="7">
    <source>
        <dbReference type="EMBL" id="EGT41796.1"/>
    </source>
</evidence>
<feature type="domain" description="RING-type" evidence="6">
    <location>
        <begin position="628"/>
        <end position="668"/>
    </location>
</feature>
<name>G0P0N3_CAEBE</name>
<dbReference type="InterPro" id="IPR056711">
    <property type="entry name" value="DUF7809"/>
</dbReference>
<dbReference type="AlphaFoldDB" id="G0P0N3"/>
<evidence type="ECO:0000256" key="2">
    <source>
        <dbReference type="ARBA" id="ARBA00022833"/>
    </source>
</evidence>
<evidence type="ECO:0000259" key="6">
    <source>
        <dbReference type="PROSITE" id="PS50089"/>
    </source>
</evidence>
<feature type="compositionally biased region" description="Polar residues" evidence="5">
    <location>
        <begin position="344"/>
        <end position="353"/>
    </location>
</feature>
<feature type="region of interest" description="Disordered" evidence="5">
    <location>
        <begin position="276"/>
        <end position="390"/>
    </location>
</feature>
<proteinExistence type="predicted"/>
<keyword evidence="8" id="KW-1185">Reference proteome</keyword>
<reference evidence="8" key="1">
    <citation type="submission" date="2011-07" db="EMBL/GenBank/DDBJ databases">
        <authorList>
            <consortium name="Caenorhabditis brenneri Sequencing and Analysis Consortium"/>
            <person name="Wilson R.K."/>
        </authorList>
    </citation>
    <scope>NUCLEOTIDE SEQUENCE [LARGE SCALE GENOMIC DNA]</scope>
    <source>
        <strain evidence="8">PB2801</strain>
    </source>
</reference>
<gene>
    <name evidence="7" type="ORF">CAEBREN_04853</name>
</gene>
<evidence type="ECO:0000256" key="3">
    <source>
        <dbReference type="PROSITE-ProRule" id="PRU00175"/>
    </source>
</evidence>
<dbReference type="InterPro" id="IPR001841">
    <property type="entry name" value="Znf_RING"/>
</dbReference>
<feature type="coiled-coil region" evidence="4">
    <location>
        <begin position="399"/>
        <end position="475"/>
    </location>
</feature>
<dbReference type="OrthoDB" id="8062037at2759"/>